<evidence type="ECO:0000259" key="1">
    <source>
        <dbReference type="Pfam" id="PF00501"/>
    </source>
</evidence>
<dbReference type="RefSeq" id="WP_157900807.1">
    <property type="nucleotide sequence ID" value="NZ_MUIO01000147.1"/>
</dbReference>
<dbReference type="Pfam" id="PF00501">
    <property type="entry name" value="AMP-binding"/>
    <property type="match status" value="1"/>
</dbReference>
<dbReference type="Gene3D" id="1.10.10.1830">
    <property type="entry name" value="Non-ribosomal peptide synthase, adenylation domain"/>
    <property type="match status" value="1"/>
</dbReference>
<dbReference type="Gene3D" id="3.30.559.10">
    <property type="entry name" value="Chloramphenicol acetyltransferase-like domain"/>
    <property type="match status" value="1"/>
</dbReference>
<dbReference type="InterPro" id="IPR023213">
    <property type="entry name" value="CAT-like_dom_sf"/>
</dbReference>
<dbReference type="Gene3D" id="3.40.50.980">
    <property type="match status" value="2"/>
</dbReference>
<dbReference type="STRING" id="1958950.BZK31_26880"/>
<dbReference type="SUPFAM" id="SSF52777">
    <property type="entry name" value="CoA-dependent acyltransferases"/>
    <property type="match status" value="2"/>
</dbReference>
<dbReference type="Proteomes" id="UP000192815">
    <property type="component" value="Unassembled WGS sequence"/>
</dbReference>
<dbReference type="SUPFAM" id="SSF56801">
    <property type="entry name" value="Acetyl-CoA synthetase-like"/>
    <property type="match status" value="1"/>
</dbReference>
<dbReference type="GO" id="GO:0003824">
    <property type="term" value="F:catalytic activity"/>
    <property type="evidence" value="ECO:0007669"/>
    <property type="project" value="InterPro"/>
</dbReference>
<evidence type="ECO:0000313" key="3">
    <source>
        <dbReference type="EMBL" id="ORC53905.1"/>
    </source>
</evidence>
<gene>
    <name evidence="3" type="ORF">BZK31_26880</name>
</gene>
<dbReference type="FunFam" id="3.40.50.980:FF:000001">
    <property type="entry name" value="Non-ribosomal peptide synthetase"/>
    <property type="match status" value="1"/>
</dbReference>
<comment type="caution">
    <text evidence="3">The sequence shown here is derived from an EMBL/GenBank/DDBJ whole genome shotgun (WGS) entry which is preliminary data.</text>
</comment>
<proteinExistence type="predicted"/>
<dbReference type="CDD" id="cd19544">
    <property type="entry name" value="E-C_NRPS"/>
    <property type="match status" value="1"/>
</dbReference>
<dbReference type="InterPro" id="IPR044894">
    <property type="entry name" value="TubC_N_sf"/>
</dbReference>
<dbReference type="OrthoDB" id="6733872at2"/>
<dbReference type="GO" id="GO:0043041">
    <property type="term" value="P:amino acid activation for nonribosomal peptide biosynthetic process"/>
    <property type="evidence" value="ECO:0007669"/>
    <property type="project" value="TreeGrafter"/>
</dbReference>
<dbReference type="InterPro" id="IPR020845">
    <property type="entry name" value="AMP-binding_CS"/>
</dbReference>
<name>A0A1X0MY31_9PSED</name>
<dbReference type="GO" id="GO:0005737">
    <property type="term" value="C:cytoplasm"/>
    <property type="evidence" value="ECO:0007669"/>
    <property type="project" value="TreeGrafter"/>
</dbReference>
<dbReference type="GO" id="GO:0044550">
    <property type="term" value="P:secondary metabolite biosynthetic process"/>
    <property type="evidence" value="ECO:0007669"/>
    <property type="project" value="TreeGrafter"/>
</dbReference>
<dbReference type="GO" id="GO:0031177">
    <property type="term" value="F:phosphopantetheine binding"/>
    <property type="evidence" value="ECO:0007669"/>
    <property type="project" value="TreeGrafter"/>
</dbReference>
<feature type="domain" description="AMP-dependent synthetase/ligase" evidence="1">
    <location>
        <begin position="552"/>
        <end position="863"/>
    </location>
</feature>
<evidence type="ECO:0000313" key="4">
    <source>
        <dbReference type="Proteomes" id="UP000192815"/>
    </source>
</evidence>
<dbReference type="PANTHER" id="PTHR45527">
    <property type="entry name" value="NONRIBOSOMAL PEPTIDE SYNTHETASE"/>
    <property type="match status" value="1"/>
</dbReference>
<dbReference type="PROSITE" id="PS00455">
    <property type="entry name" value="AMP_BINDING"/>
    <property type="match status" value="1"/>
</dbReference>
<dbReference type="InterPro" id="IPR001242">
    <property type="entry name" value="Condensation_dom"/>
</dbReference>
<dbReference type="AlphaFoldDB" id="A0A1X0MY31"/>
<evidence type="ECO:0000259" key="2">
    <source>
        <dbReference type="Pfam" id="PF00668"/>
    </source>
</evidence>
<feature type="domain" description="Condensation" evidence="2">
    <location>
        <begin position="109"/>
        <end position="531"/>
    </location>
</feature>
<reference evidence="4" key="1">
    <citation type="submission" date="2017-02" db="EMBL/GenBank/DDBJ databases">
        <title>Pseudomonas floridae sp. nov., a novel pathogenic bacterial species isolated from tomato.</title>
        <authorList>
            <person name="Timilsina S."/>
            <person name="Vallad G.E."/>
            <person name="Jones J.B."/>
        </authorList>
    </citation>
    <scope>NUCLEOTIDE SEQUENCE [LARGE SCALE GENOMIC DNA]</scope>
    <source>
        <strain evidence="4">GEV388</strain>
    </source>
</reference>
<dbReference type="Pfam" id="PF00668">
    <property type="entry name" value="Condensation"/>
    <property type="match status" value="1"/>
</dbReference>
<accession>A0A1X0MY31</accession>
<organism evidence="3 4">
    <name type="scientific">Pseudomonas floridensis</name>
    <dbReference type="NCBI Taxonomy" id="1958950"/>
    <lineage>
        <taxon>Bacteria</taxon>
        <taxon>Pseudomonadati</taxon>
        <taxon>Pseudomonadota</taxon>
        <taxon>Gammaproteobacteria</taxon>
        <taxon>Pseudomonadales</taxon>
        <taxon>Pseudomonadaceae</taxon>
        <taxon>Pseudomonas</taxon>
    </lineage>
</organism>
<keyword evidence="4" id="KW-1185">Reference proteome</keyword>
<dbReference type="InterPro" id="IPR000873">
    <property type="entry name" value="AMP-dep_synth/lig_dom"/>
</dbReference>
<sequence length="865" mass="94580">MSINELLATLKANDIHLAVKDGQLVVQGNRRALTDKGLLDSLREHKPALIERLVQGDSLTTRRGAQTFPENGIPSDCNHITPEMLTLVALDQPGIDRLVEAIPGGAANVQDVYPLAPLQQGILYHHVTATHGDPYVMHVDFAFADRERLDAFALALQTVIARHDILRTSVHWQGFETPVQVVWRHAQLVIDTLSGSEGVTLDLGQAPLIRLVCNDAGQGDGKLKATLVFHHIAMDHSALEVVRHEIQACLGGQAESLGTPVPFRNYVAQALLGVSESEHEAFFRDMLADLDEPTLAYDLQDLSGDGDGIGEHTLTLSPQVCQQLRAQARTLGVSVASLFHLGWARVLAGLTGRQRVVFGTVLMGRLLGAEATERALGIFINTLPLRLDLGEQDVRSAVRATHQRLSTLMRHEHAPLALAQRCSGVQSPTPLFNALLNYRHSAPAQPSGETWQGIQVLHAQERSNYPLVVSVDDLGEAFSLTAQTSAEIEPQRICAYLERAMQHLLEALEHSPQTSAEQIDMLPRDEREQLLTRFNAHGMDYDAGLTLPQHIERQALERPAFIAAQVAEQTLSYGELNQRASALAHHLIGLGVRPDDRVAVMARRGLDTLVAMLAVLKAGAGYVPVDPSHPDERIAYLLSDSGPRAVLTQHSLLDRVPTLAAPVIAFDRPEWPQRQDNPQVPGLSARHLAYVIYTSGSTGQPKGVMVEHRTLNNLIAWHAQAFDLHAGSHTASVAGFGFDAMAWEVWPALCVGATLHLPPEAIGNEQLDALLDWWIARPLQVAFLPTPVAEYAFSRDLRHPTLHTLLIGGDRLRQFQRDPGFAVINNYGPTEATVVATSGRLLPDGSLDIGKPIANTRVYLLDARQ</sequence>
<dbReference type="PANTHER" id="PTHR45527:SF1">
    <property type="entry name" value="FATTY ACID SYNTHASE"/>
    <property type="match status" value="1"/>
</dbReference>
<dbReference type="Gene3D" id="3.30.559.30">
    <property type="entry name" value="Nonribosomal peptide synthetase, condensation domain"/>
    <property type="match status" value="1"/>
</dbReference>
<feature type="non-terminal residue" evidence="3">
    <location>
        <position position="865"/>
    </location>
</feature>
<protein>
    <recommendedName>
        <fullName evidence="5">Non-ribosomal peptide synthetase</fullName>
    </recommendedName>
</protein>
<dbReference type="EMBL" id="MUIO01000147">
    <property type="protein sequence ID" value="ORC53905.1"/>
    <property type="molecule type" value="Genomic_DNA"/>
</dbReference>
<evidence type="ECO:0008006" key="5">
    <source>
        <dbReference type="Google" id="ProtNLM"/>
    </source>
</evidence>